<dbReference type="PANTHER" id="PTHR36766:SF70">
    <property type="entry name" value="DISEASE RESISTANCE PROTEIN RGA4"/>
    <property type="match status" value="1"/>
</dbReference>
<dbReference type="Pfam" id="PF25019">
    <property type="entry name" value="LRR_R13L1-DRL21"/>
    <property type="match status" value="2"/>
</dbReference>
<dbReference type="Pfam" id="PF00931">
    <property type="entry name" value="NB-ARC"/>
    <property type="match status" value="1"/>
</dbReference>
<evidence type="ECO:0000256" key="2">
    <source>
        <dbReference type="ARBA" id="ARBA00022821"/>
    </source>
</evidence>
<evidence type="ECO:0000313" key="6">
    <source>
        <dbReference type="RefSeq" id="XP_022933220.1"/>
    </source>
</evidence>
<reference evidence="6" key="1">
    <citation type="submission" date="2025-08" db="UniProtKB">
        <authorList>
            <consortium name="RefSeq"/>
        </authorList>
    </citation>
    <scope>IDENTIFICATION</scope>
    <source>
        <tissue evidence="6">Young leaves</tissue>
    </source>
</reference>
<accession>A0A6J1F4B9</accession>
<dbReference type="GO" id="GO:0043531">
    <property type="term" value="F:ADP binding"/>
    <property type="evidence" value="ECO:0007669"/>
    <property type="project" value="InterPro"/>
</dbReference>
<dbReference type="PRINTS" id="PR00364">
    <property type="entry name" value="DISEASERSIST"/>
</dbReference>
<gene>
    <name evidence="6" type="primary">LOC111440070</name>
</gene>
<dbReference type="InterPro" id="IPR002182">
    <property type="entry name" value="NB-ARC"/>
</dbReference>
<organism evidence="5 6">
    <name type="scientific">Cucurbita moschata</name>
    <name type="common">Winter crookneck squash</name>
    <name type="synonym">Cucurbita pepo var. moschata</name>
    <dbReference type="NCBI Taxonomy" id="3662"/>
    <lineage>
        <taxon>Eukaryota</taxon>
        <taxon>Viridiplantae</taxon>
        <taxon>Streptophyta</taxon>
        <taxon>Embryophyta</taxon>
        <taxon>Tracheophyta</taxon>
        <taxon>Spermatophyta</taxon>
        <taxon>Magnoliopsida</taxon>
        <taxon>eudicotyledons</taxon>
        <taxon>Gunneridae</taxon>
        <taxon>Pentapetalae</taxon>
        <taxon>rosids</taxon>
        <taxon>fabids</taxon>
        <taxon>Cucurbitales</taxon>
        <taxon>Cucurbitaceae</taxon>
        <taxon>Cucurbiteae</taxon>
        <taxon>Cucurbita</taxon>
    </lineage>
</organism>
<proteinExistence type="predicted"/>
<dbReference type="InterPro" id="IPR056789">
    <property type="entry name" value="LRR_R13L1-DRL21"/>
</dbReference>
<dbReference type="KEGG" id="cmos:111440070"/>
<dbReference type="SUPFAM" id="SSF52058">
    <property type="entry name" value="L domain-like"/>
    <property type="match status" value="1"/>
</dbReference>
<dbReference type="SUPFAM" id="SSF52540">
    <property type="entry name" value="P-loop containing nucleoside triphosphate hydrolases"/>
    <property type="match status" value="1"/>
</dbReference>
<protein>
    <submittedName>
        <fullName evidence="6">Disease resistance protein TAO1-like</fullName>
    </submittedName>
</protein>
<name>A0A6J1F4B9_CUCMO</name>
<evidence type="ECO:0000313" key="5">
    <source>
        <dbReference type="Proteomes" id="UP000504609"/>
    </source>
</evidence>
<dbReference type="Proteomes" id="UP000504609">
    <property type="component" value="Unplaced"/>
</dbReference>
<feature type="domain" description="NB-ARC" evidence="3">
    <location>
        <begin position="2"/>
        <end position="46"/>
    </location>
</feature>
<dbReference type="GeneID" id="111440070"/>
<dbReference type="PANTHER" id="PTHR36766">
    <property type="entry name" value="PLANT BROAD-SPECTRUM MILDEW RESISTANCE PROTEIN RPW8"/>
    <property type="match status" value="1"/>
</dbReference>
<dbReference type="AlphaFoldDB" id="A0A6J1F4B9"/>
<dbReference type="InterPro" id="IPR032675">
    <property type="entry name" value="LRR_dom_sf"/>
</dbReference>
<dbReference type="InterPro" id="IPR027417">
    <property type="entry name" value="P-loop_NTPase"/>
</dbReference>
<keyword evidence="5" id="KW-1185">Reference proteome</keyword>
<evidence type="ECO:0000259" key="3">
    <source>
        <dbReference type="Pfam" id="PF00931"/>
    </source>
</evidence>
<feature type="domain" description="R13L1/DRL21-like LRR repeat region" evidence="4">
    <location>
        <begin position="307"/>
        <end position="365"/>
    </location>
</feature>
<sequence>MGSAIVMTTRSDKVAEIMETKYRHHLRQLLDDHCWFLFEKCAFESKLPVISDVIRAQLVQKFGGIPLIVKVLGGMVKSCKNDEELQSDFGKSNFEAWKEYKTSNKVEKVDQPKAFRIGSDEGYKIEEIGRLKNLKGQLSLLQLEQVKSKKEAMTANLVEKESISVLNFEWSLDREDCGDNDLNVLEGLQPHINLQGLRILNFASELMPSGIFVENLIKLELHSCKRGEFRDDISPPNLQNLPYLSSLHIGNFHNFPEGLDGIHNLKRLIVEGPMEGRDWSRFIPFNSLEVLELHETGTNSLTQLPRQLELLTSLRSLHIQSFNGIEFLPEWLGNITSLETLELSECRNLKNLPSKEAMSNLTRLNRLDVYKCSQLEVGEGSVEREKVSHVPNVRVF</sequence>
<dbReference type="Gene3D" id="3.80.10.10">
    <property type="entry name" value="Ribonuclease Inhibitor"/>
    <property type="match status" value="2"/>
</dbReference>
<keyword evidence="2" id="KW-0611">Plant defense</keyword>
<feature type="domain" description="R13L1/DRL21-like LRR repeat region" evidence="4">
    <location>
        <begin position="125"/>
        <end position="251"/>
    </location>
</feature>
<dbReference type="RefSeq" id="XP_022933220.1">
    <property type="nucleotide sequence ID" value="XM_023077452.1"/>
</dbReference>
<keyword evidence="1" id="KW-0433">Leucine-rich repeat</keyword>
<evidence type="ECO:0000259" key="4">
    <source>
        <dbReference type="Pfam" id="PF25019"/>
    </source>
</evidence>
<dbReference type="GO" id="GO:0006952">
    <property type="term" value="P:defense response"/>
    <property type="evidence" value="ECO:0007669"/>
    <property type="project" value="UniProtKB-KW"/>
</dbReference>
<evidence type="ECO:0000256" key="1">
    <source>
        <dbReference type="ARBA" id="ARBA00022614"/>
    </source>
</evidence>